<dbReference type="AlphaFoldDB" id="A0AAV5UI37"/>
<protein>
    <submittedName>
        <fullName evidence="1">Uncharacterized protein</fullName>
    </submittedName>
</protein>
<gene>
    <name evidence="1" type="ORF">PENTCL1PPCAC_28152</name>
</gene>
<accession>A0AAV5UI37</accession>
<comment type="caution">
    <text evidence="1">The sequence shown here is derived from an EMBL/GenBank/DDBJ whole genome shotgun (WGS) entry which is preliminary data.</text>
</comment>
<feature type="non-terminal residue" evidence="1">
    <location>
        <position position="89"/>
    </location>
</feature>
<organism evidence="1 2">
    <name type="scientific">Pristionchus entomophagus</name>
    <dbReference type="NCBI Taxonomy" id="358040"/>
    <lineage>
        <taxon>Eukaryota</taxon>
        <taxon>Metazoa</taxon>
        <taxon>Ecdysozoa</taxon>
        <taxon>Nematoda</taxon>
        <taxon>Chromadorea</taxon>
        <taxon>Rhabditida</taxon>
        <taxon>Rhabditina</taxon>
        <taxon>Diplogasteromorpha</taxon>
        <taxon>Diplogasteroidea</taxon>
        <taxon>Neodiplogasteridae</taxon>
        <taxon>Pristionchus</taxon>
    </lineage>
</organism>
<dbReference type="Proteomes" id="UP001432027">
    <property type="component" value="Unassembled WGS sequence"/>
</dbReference>
<name>A0AAV5UI37_9BILA</name>
<dbReference type="EMBL" id="BTSX01000006">
    <property type="protein sequence ID" value="GMT05978.1"/>
    <property type="molecule type" value="Genomic_DNA"/>
</dbReference>
<reference evidence="1" key="1">
    <citation type="submission" date="2023-10" db="EMBL/GenBank/DDBJ databases">
        <title>Genome assembly of Pristionchus species.</title>
        <authorList>
            <person name="Yoshida K."/>
            <person name="Sommer R.J."/>
        </authorList>
    </citation>
    <scope>NUCLEOTIDE SEQUENCE</scope>
    <source>
        <strain evidence="1">RS0144</strain>
    </source>
</reference>
<sequence>MARETGWFLSHLPASRQMTEAAGASPDSAALLRQVAGSIGAALVRIGETPEQRCVETEADLHVLRFAMISHHFGHNFIASVMQWLEKTM</sequence>
<evidence type="ECO:0000313" key="1">
    <source>
        <dbReference type="EMBL" id="GMT05978.1"/>
    </source>
</evidence>
<keyword evidence="2" id="KW-1185">Reference proteome</keyword>
<proteinExistence type="predicted"/>
<evidence type="ECO:0000313" key="2">
    <source>
        <dbReference type="Proteomes" id="UP001432027"/>
    </source>
</evidence>